<dbReference type="InterPro" id="IPR000390">
    <property type="entry name" value="Small_drug/metabolite_transptr"/>
</dbReference>
<dbReference type="GO" id="GO:0005886">
    <property type="term" value="C:plasma membrane"/>
    <property type="evidence" value="ECO:0007669"/>
    <property type="project" value="UniProtKB-SubCell"/>
</dbReference>
<name>M0BP51_9EURY</name>
<dbReference type="OrthoDB" id="121740at2157"/>
<accession>M0BP51</accession>
<dbReference type="GO" id="GO:0015199">
    <property type="term" value="F:amino-acid betaine transmembrane transporter activity"/>
    <property type="evidence" value="ECO:0007669"/>
    <property type="project" value="TreeGrafter"/>
</dbReference>
<dbReference type="InterPro" id="IPR037185">
    <property type="entry name" value="EmrE-like"/>
</dbReference>
<sequence length="112" mass="11438">MTGTYLSLGIAIAMEVIGTSALKLSDGFENVLPGLVTLVAYLGSFYFLSLALRDLPIGAVYATWSAFGIVGAATVGLVFFDESIDLAGIVGMGLVIAGVATLNLLSTAYSPA</sequence>
<evidence type="ECO:0000256" key="7">
    <source>
        <dbReference type="SAM" id="Phobius"/>
    </source>
</evidence>
<keyword evidence="4 7" id="KW-0812">Transmembrane</keyword>
<dbReference type="RefSeq" id="WP_007699093.1">
    <property type="nucleotide sequence ID" value="NZ_AOIQ01000009.1"/>
</dbReference>
<evidence type="ECO:0000256" key="3">
    <source>
        <dbReference type="ARBA" id="ARBA00022475"/>
    </source>
</evidence>
<feature type="transmembrane region" description="Helical" evidence="7">
    <location>
        <begin position="31"/>
        <end position="52"/>
    </location>
</feature>
<dbReference type="Proteomes" id="UP000011560">
    <property type="component" value="Unassembled WGS sequence"/>
</dbReference>
<dbReference type="GO" id="GO:0031460">
    <property type="term" value="P:glycine betaine transport"/>
    <property type="evidence" value="ECO:0007669"/>
    <property type="project" value="TreeGrafter"/>
</dbReference>
<dbReference type="PANTHER" id="PTHR30561:SF1">
    <property type="entry name" value="MULTIDRUG TRANSPORTER EMRE"/>
    <property type="match status" value="1"/>
</dbReference>
<dbReference type="PATRIC" id="fig|1227490.4.peg.1134"/>
<keyword evidence="2" id="KW-0813">Transport</keyword>
<keyword evidence="5 7" id="KW-1133">Transmembrane helix</keyword>
<evidence type="ECO:0000256" key="2">
    <source>
        <dbReference type="ARBA" id="ARBA00022448"/>
    </source>
</evidence>
<protein>
    <submittedName>
        <fullName evidence="8">Small multidrug export protein</fullName>
    </submittedName>
</protein>
<evidence type="ECO:0000313" key="8">
    <source>
        <dbReference type="EMBL" id="ELZ12262.1"/>
    </source>
</evidence>
<dbReference type="Gene3D" id="1.10.3730.20">
    <property type="match status" value="1"/>
</dbReference>
<evidence type="ECO:0000256" key="6">
    <source>
        <dbReference type="ARBA" id="ARBA00023136"/>
    </source>
</evidence>
<gene>
    <name evidence="8" type="ORF">C479_05623</name>
</gene>
<keyword evidence="3" id="KW-1003">Cell membrane</keyword>
<evidence type="ECO:0000256" key="1">
    <source>
        <dbReference type="ARBA" id="ARBA00004651"/>
    </source>
</evidence>
<keyword evidence="9" id="KW-1185">Reference proteome</keyword>
<dbReference type="FunFam" id="1.10.3730.20:FF:000001">
    <property type="entry name" value="Quaternary ammonium compound resistance transporter SugE"/>
    <property type="match status" value="1"/>
</dbReference>
<dbReference type="SUPFAM" id="SSF103481">
    <property type="entry name" value="Multidrug resistance efflux transporter EmrE"/>
    <property type="match status" value="1"/>
</dbReference>
<dbReference type="PANTHER" id="PTHR30561">
    <property type="entry name" value="SMR FAMILY PROTON-DEPENDENT DRUG EFFLUX TRANSPORTER SUGE"/>
    <property type="match status" value="1"/>
</dbReference>
<comment type="subcellular location">
    <subcellularLocation>
        <location evidence="1">Cell membrane</location>
        <topology evidence="1">Multi-pass membrane protein</topology>
    </subcellularLocation>
</comment>
<dbReference type="Pfam" id="PF00893">
    <property type="entry name" value="Multi_Drug_Res"/>
    <property type="match status" value="1"/>
</dbReference>
<dbReference type="EMBL" id="AOIQ01000009">
    <property type="protein sequence ID" value="ELZ12262.1"/>
    <property type="molecule type" value="Genomic_DNA"/>
</dbReference>
<keyword evidence="6 7" id="KW-0472">Membrane</keyword>
<feature type="transmembrane region" description="Helical" evidence="7">
    <location>
        <begin position="59"/>
        <end position="80"/>
    </location>
</feature>
<proteinExistence type="predicted"/>
<evidence type="ECO:0000256" key="5">
    <source>
        <dbReference type="ARBA" id="ARBA00022989"/>
    </source>
</evidence>
<dbReference type="InterPro" id="IPR045324">
    <property type="entry name" value="Small_multidrug_res"/>
</dbReference>
<reference evidence="8 9" key="1">
    <citation type="journal article" date="2014" name="PLoS Genet.">
        <title>Phylogenetically driven sequencing of extremely halophilic archaea reveals strategies for static and dynamic osmo-response.</title>
        <authorList>
            <person name="Becker E.A."/>
            <person name="Seitzer P.M."/>
            <person name="Tritt A."/>
            <person name="Larsen D."/>
            <person name="Krusor M."/>
            <person name="Yao A.I."/>
            <person name="Wu D."/>
            <person name="Madern D."/>
            <person name="Eisen J.A."/>
            <person name="Darling A.E."/>
            <person name="Facciotti M.T."/>
        </authorList>
    </citation>
    <scope>NUCLEOTIDE SEQUENCE [LARGE SCALE GENOMIC DNA]</scope>
    <source>
        <strain evidence="8 9">JCM 14624</strain>
    </source>
</reference>
<comment type="caution">
    <text evidence="8">The sequence shown here is derived from an EMBL/GenBank/DDBJ whole genome shotgun (WGS) entry which is preliminary data.</text>
</comment>
<dbReference type="AlphaFoldDB" id="M0BP51"/>
<organism evidence="8 9">
    <name type="scientific">Halovivax asiaticus JCM 14624</name>
    <dbReference type="NCBI Taxonomy" id="1227490"/>
    <lineage>
        <taxon>Archaea</taxon>
        <taxon>Methanobacteriati</taxon>
        <taxon>Methanobacteriota</taxon>
        <taxon>Stenosarchaea group</taxon>
        <taxon>Halobacteria</taxon>
        <taxon>Halobacteriales</taxon>
        <taxon>Natrialbaceae</taxon>
        <taxon>Halovivax</taxon>
    </lineage>
</organism>
<dbReference type="GO" id="GO:0015297">
    <property type="term" value="F:antiporter activity"/>
    <property type="evidence" value="ECO:0007669"/>
    <property type="project" value="TreeGrafter"/>
</dbReference>
<feature type="transmembrane region" description="Helical" evidence="7">
    <location>
        <begin position="86"/>
        <end position="105"/>
    </location>
</feature>
<evidence type="ECO:0000313" key="9">
    <source>
        <dbReference type="Proteomes" id="UP000011560"/>
    </source>
</evidence>
<dbReference type="GO" id="GO:0015220">
    <property type="term" value="F:choline transmembrane transporter activity"/>
    <property type="evidence" value="ECO:0007669"/>
    <property type="project" value="TreeGrafter"/>
</dbReference>
<evidence type="ECO:0000256" key="4">
    <source>
        <dbReference type="ARBA" id="ARBA00022692"/>
    </source>
</evidence>